<accession>A0A8H3KVE8</accession>
<evidence type="ECO:0000313" key="1">
    <source>
        <dbReference type="EMBL" id="GES76662.1"/>
    </source>
</evidence>
<sequence>MASQRGFKTDSQHTRCVAIHFKVCKQSRTTIGSLFRRIESNSYQQFVFLNLNKEAPKWICGTGENEESFEVNDLGQTEKSLLKAYWDQPTELKNFTLFQLHLTHKLVKENDTMAWSILYNCHLEEINTDLINILGSPKDDVESEILDEEEENLIEDEEQDEY</sequence>
<dbReference type="AlphaFoldDB" id="A0A8H3KVE8"/>
<dbReference type="Proteomes" id="UP000615446">
    <property type="component" value="Unassembled WGS sequence"/>
</dbReference>
<protein>
    <submittedName>
        <fullName evidence="1">Uncharacterized protein</fullName>
    </submittedName>
</protein>
<name>A0A8H3KVE8_9GLOM</name>
<gene>
    <name evidence="1" type="ORF">RCL2_000406100</name>
</gene>
<dbReference type="EMBL" id="BLAL01000025">
    <property type="protein sequence ID" value="GES76662.1"/>
    <property type="molecule type" value="Genomic_DNA"/>
</dbReference>
<proteinExistence type="predicted"/>
<organism evidence="1 2">
    <name type="scientific">Rhizophagus clarus</name>
    <dbReference type="NCBI Taxonomy" id="94130"/>
    <lineage>
        <taxon>Eukaryota</taxon>
        <taxon>Fungi</taxon>
        <taxon>Fungi incertae sedis</taxon>
        <taxon>Mucoromycota</taxon>
        <taxon>Glomeromycotina</taxon>
        <taxon>Glomeromycetes</taxon>
        <taxon>Glomerales</taxon>
        <taxon>Glomeraceae</taxon>
        <taxon>Rhizophagus</taxon>
    </lineage>
</organism>
<comment type="caution">
    <text evidence="1">The sequence shown here is derived from an EMBL/GenBank/DDBJ whole genome shotgun (WGS) entry which is preliminary data.</text>
</comment>
<evidence type="ECO:0000313" key="2">
    <source>
        <dbReference type="Proteomes" id="UP000615446"/>
    </source>
</evidence>
<reference evidence="1" key="1">
    <citation type="submission" date="2019-10" db="EMBL/GenBank/DDBJ databases">
        <title>Conservation and host-specific expression of non-tandemly repeated heterogenous ribosome RNA gene in arbuscular mycorrhizal fungi.</title>
        <authorList>
            <person name="Maeda T."/>
            <person name="Kobayashi Y."/>
            <person name="Nakagawa T."/>
            <person name="Ezawa T."/>
            <person name="Yamaguchi K."/>
            <person name="Bino T."/>
            <person name="Nishimoto Y."/>
            <person name="Shigenobu S."/>
            <person name="Kawaguchi M."/>
        </authorList>
    </citation>
    <scope>NUCLEOTIDE SEQUENCE</scope>
    <source>
        <strain evidence="1">HR1</strain>
    </source>
</reference>
<dbReference type="OrthoDB" id="10451071at2759"/>